<evidence type="ECO:0000256" key="4">
    <source>
        <dbReference type="ARBA" id="ARBA00023239"/>
    </source>
</evidence>
<evidence type="ECO:0000313" key="11">
    <source>
        <dbReference type="EMBL" id="RKG29482.1"/>
    </source>
</evidence>
<reference evidence="11 12" key="1">
    <citation type="submission" date="2018-09" db="EMBL/GenBank/DDBJ databases">
        <title>The draft genome of Acinetobacter spp. strains.</title>
        <authorList>
            <person name="Qin J."/>
            <person name="Feng Y."/>
            <person name="Zong Z."/>
        </authorList>
    </citation>
    <scope>NUCLEOTIDE SEQUENCE [LARGE SCALE GENOMIC DNA]</scope>
    <source>
        <strain evidence="11 12">WCHAc060012</strain>
    </source>
</reference>
<evidence type="ECO:0000259" key="10">
    <source>
        <dbReference type="Pfam" id="PF02602"/>
    </source>
</evidence>
<organism evidence="11 12">
    <name type="scientific">Acinetobacter tianfuensis</name>
    <dbReference type="NCBI Taxonomy" id="2419603"/>
    <lineage>
        <taxon>Bacteria</taxon>
        <taxon>Pseudomonadati</taxon>
        <taxon>Pseudomonadota</taxon>
        <taxon>Gammaproteobacteria</taxon>
        <taxon>Moraxellales</taxon>
        <taxon>Moraxellaceae</taxon>
        <taxon>Acinetobacter</taxon>
    </lineage>
</organism>
<evidence type="ECO:0000256" key="2">
    <source>
        <dbReference type="ARBA" id="ARBA00008133"/>
    </source>
</evidence>
<dbReference type="Pfam" id="PF02602">
    <property type="entry name" value="HEM4"/>
    <property type="match status" value="1"/>
</dbReference>
<name>A0A3A8E321_9GAMM</name>
<dbReference type="InterPro" id="IPR039793">
    <property type="entry name" value="UROS/Hem4"/>
</dbReference>
<comment type="similarity">
    <text evidence="2 9">Belongs to the uroporphyrinogen-III synthase family.</text>
</comment>
<dbReference type="InterPro" id="IPR036108">
    <property type="entry name" value="4pyrrol_syn_uPrphyn_synt_sf"/>
</dbReference>
<comment type="pathway">
    <text evidence="1 9">Porphyrin-containing compound metabolism; protoporphyrin-IX biosynthesis; coproporphyrinogen-III from 5-aminolevulinate: step 3/4.</text>
</comment>
<dbReference type="OrthoDB" id="9787650at2"/>
<comment type="catalytic activity">
    <reaction evidence="8 9">
        <text>hydroxymethylbilane = uroporphyrinogen III + H2O</text>
        <dbReference type="Rhea" id="RHEA:18965"/>
        <dbReference type="ChEBI" id="CHEBI:15377"/>
        <dbReference type="ChEBI" id="CHEBI:57308"/>
        <dbReference type="ChEBI" id="CHEBI:57845"/>
        <dbReference type="EC" id="4.2.1.75"/>
    </reaction>
</comment>
<dbReference type="PANTHER" id="PTHR38042">
    <property type="entry name" value="UROPORPHYRINOGEN-III SYNTHASE, CHLOROPLASTIC"/>
    <property type="match status" value="1"/>
</dbReference>
<evidence type="ECO:0000256" key="1">
    <source>
        <dbReference type="ARBA" id="ARBA00004772"/>
    </source>
</evidence>
<dbReference type="CDD" id="cd06578">
    <property type="entry name" value="HemD"/>
    <property type="match status" value="1"/>
</dbReference>
<dbReference type="UniPathway" id="UPA00251">
    <property type="reaction ID" value="UER00320"/>
</dbReference>
<dbReference type="GO" id="GO:0006780">
    <property type="term" value="P:uroporphyrinogen III biosynthetic process"/>
    <property type="evidence" value="ECO:0007669"/>
    <property type="project" value="UniProtKB-UniRule"/>
</dbReference>
<evidence type="ECO:0000313" key="12">
    <source>
        <dbReference type="Proteomes" id="UP000282388"/>
    </source>
</evidence>
<evidence type="ECO:0000256" key="5">
    <source>
        <dbReference type="ARBA" id="ARBA00023244"/>
    </source>
</evidence>
<evidence type="ECO:0000256" key="9">
    <source>
        <dbReference type="RuleBase" id="RU366031"/>
    </source>
</evidence>
<accession>A0A3A8E321</accession>
<dbReference type="Proteomes" id="UP000282388">
    <property type="component" value="Unassembled WGS sequence"/>
</dbReference>
<dbReference type="GO" id="GO:0004852">
    <property type="term" value="F:uroporphyrinogen-III synthase activity"/>
    <property type="evidence" value="ECO:0007669"/>
    <property type="project" value="UniProtKB-UniRule"/>
</dbReference>
<dbReference type="SUPFAM" id="SSF69618">
    <property type="entry name" value="HemD-like"/>
    <property type="match status" value="1"/>
</dbReference>
<comment type="function">
    <text evidence="6 9">Catalyzes cyclization of the linear tetrapyrrole, hydroxymethylbilane, to the macrocyclic uroporphyrinogen III.</text>
</comment>
<evidence type="ECO:0000256" key="8">
    <source>
        <dbReference type="ARBA" id="ARBA00048617"/>
    </source>
</evidence>
<sequence length="255" mass="28384">MLFINTRPADRAAALSESLKAAHIDVLDLPLLELSAEPWSEMLAAQYAQLASVQMIVVVSPSAVQFGMKGLQKAGLSLASLQHVKWIAVGEATAQALLQYDLHSEVPEVETSEGMLRLPVLQQLPSSASVAFWRGEGGRQFMMDCLLEQGNTVLNFVLYRRHCPSLTKQILQRHLPQLNGLAVFTVLISSEASWNYWLDLLADHEPLLNRAVILVLGERVDALVEQYRVQHHLSFTAVMLHDMKINTILKQLEAV</sequence>
<proteinExistence type="inferred from homology"/>
<protein>
    <recommendedName>
        <fullName evidence="7 9">Uroporphyrinogen-III synthase</fullName>
        <ecNumber evidence="3 9">4.2.1.75</ecNumber>
    </recommendedName>
</protein>
<dbReference type="AlphaFoldDB" id="A0A3A8E321"/>
<keyword evidence="4 9" id="KW-0456">Lyase</keyword>
<dbReference type="EMBL" id="RAXV01000040">
    <property type="protein sequence ID" value="RKG29482.1"/>
    <property type="molecule type" value="Genomic_DNA"/>
</dbReference>
<dbReference type="InterPro" id="IPR003754">
    <property type="entry name" value="4pyrrol_synth_uPrphyn_synth"/>
</dbReference>
<evidence type="ECO:0000256" key="7">
    <source>
        <dbReference type="ARBA" id="ARBA00040167"/>
    </source>
</evidence>
<keyword evidence="12" id="KW-1185">Reference proteome</keyword>
<dbReference type="GO" id="GO:0006782">
    <property type="term" value="P:protoporphyrinogen IX biosynthetic process"/>
    <property type="evidence" value="ECO:0007669"/>
    <property type="project" value="UniProtKB-UniRule"/>
</dbReference>
<evidence type="ECO:0000256" key="3">
    <source>
        <dbReference type="ARBA" id="ARBA00013109"/>
    </source>
</evidence>
<dbReference type="PANTHER" id="PTHR38042:SF1">
    <property type="entry name" value="UROPORPHYRINOGEN-III SYNTHASE, CHLOROPLASTIC"/>
    <property type="match status" value="1"/>
</dbReference>
<dbReference type="EC" id="4.2.1.75" evidence="3 9"/>
<evidence type="ECO:0000256" key="6">
    <source>
        <dbReference type="ARBA" id="ARBA00037589"/>
    </source>
</evidence>
<dbReference type="Gene3D" id="3.40.50.10090">
    <property type="match status" value="2"/>
</dbReference>
<keyword evidence="5 9" id="KW-0627">Porphyrin biosynthesis</keyword>
<dbReference type="RefSeq" id="WP_120403613.1">
    <property type="nucleotide sequence ID" value="NZ_RAXV01000040.1"/>
</dbReference>
<gene>
    <name evidence="11" type="ORF">D7V32_14820</name>
</gene>
<comment type="caution">
    <text evidence="11">The sequence shown here is derived from an EMBL/GenBank/DDBJ whole genome shotgun (WGS) entry which is preliminary data.</text>
</comment>
<feature type="domain" description="Tetrapyrrole biosynthesis uroporphyrinogen III synthase" evidence="10">
    <location>
        <begin position="14"/>
        <end position="232"/>
    </location>
</feature>